<dbReference type="SUPFAM" id="SSF143422">
    <property type="entry name" value="Transposase IS200-like"/>
    <property type="match status" value="1"/>
</dbReference>
<evidence type="ECO:0000313" key="2">
    <source>
        <dbReference type="Proteomes" id="UP000253034"/>
    </source>
</evidence>
<keyword evidence="2" id="KW-1185">Reference proteome</keyword>
<name>A0A369AG08_9FIRM</name>
<dbReference type="EMBL" id="QPJT01000046">
    <property type="protein sequence ID" value="RCX08083.1"/>
    <property type="molecule type" value="Genomic_DNA"/>
</dbReference>
<dbReference type="GO" id="GO:0003677">
    <property type="term" value="F:DNA binding"/>
    <property type="evidence" value="ECO:0007669"/>
    <property type="project" value="InterPro"/>
</dbReference>
<dbReference type="GO" id="GO:0004803">
    <property type="term" value="F:transposase activity"/>
    <property type="evidence" value="ECO:0007669"/>
    <property type="project" value="InterPro"/>
</dbReference>
<evidence type="ECO:0000313" key="1">
    <source>
        <dbReference type="EMBL" id="RCX08083.1"/>
    </source>
</evidence>
<dbReference type="Gene3D" id="3.30.70.1290">
    <property type="entry name" value="Transposase IS200-like"/>
    <property type="match status" value="1"/>
</dbReference>
<dbReference type="InterPro" id="IPR036515">
    <property type="entry name" value="Transposase_17_sf"/>
</dbReference>
<accession>A0A369AG08</accession>
<sequence>MPRQARVKGEFSTYHVIHRGNERKNIFLCDSDKLRFLETFERMKSKYGFLVHAYCMLKELGKLFGGISESRVSRILSKK</sequence>
<dbReference type="Proteomes" id="UP000253034">
    <property type="component" value="Unassembled WGS sequence"/>
</dbReference>
<proteinExistence type="predicted"/>
<organism evidence="1 2">
    <name type="scientific">Anaerobacterium chartisolvens</name>
    <dbReference type="NCBI Taxonomy" id="1297424"/>
    <lineage>
        <taxon>Bacteria</taxon>
        <taxon>Bacillati</taxon>
        <taxon>Bacillota</taxon>
        <taxon>Clostridia</taxon>
        <taxon>Eubacteriales</taxon>
        <taxon>Oscillospiraceae</taxon>
        <taxon>Anaerobacterium</taxon>
    </lineage>
</organism>
<dbReference type="OrthoDB" id="9788881at2"/>
<dbReference type="AlphaFoldDB" id="A0A369AG08"/>
<evidence type="ECO:0008006" key="3">
    <source>
        <dbReference type="Google" id="ProtNLM"/>
    </source>
</evidence>
<reference evidence="1 2" key="1">
    <citation type="submission" date="2018-07" db="EMBL/GenBank/DDBJ databases">
        <title>Genomic Encyclopedia of Type Strains, Phase IV (KMG-IV): sequencing the most valuable type-strain genomes for metagenomic binning, comparative biology and taxonomic classification.</title>
        <authorList>
            <person name="Goeker M."/>
        </authorList>
    </citation>
    <scope>NUCLEOTIDE SEQUENCE [LARGE SCALE GENOMIC DNA]</scope>
    <source>
        <strain evidence="1 2">DSM 27016</strain>
    </source>
</reference>
<gene>
    <name evidence="1" type="ORF">DFR58_1468</name>
</gene>
<dbReference type="GO" id="GO:0006313">
    <property type="term" value="P:DNA transposition"/>
    <property type="evidence" value="ECO:0007669"/>
    <property type="project" value="InterPro"/>
</dbReference>
<comment type="caution">
    <text evidence="1">The sequence shown here is derived from an EMBL/GenBank/DDBJ whole genome shotgun (WGS) entry which is preliminary data.</text>
</comment>
<protein>
    <recommendedName>
        <fullName evidence="3">Transposase</fullName>
    </recommendedName>
</protein>
<dbReference type="RefSeq" id="WP_114300295.1">
    <property type="nucleotide sequence ID" value="NZ_QPJT01000046.1"/>
</dbReference>